<organism evidence="5 6">
    <name type="scientific">Thiothrix litoralis</name>
    <dbReference type="NCBI Taxonomy" id="2891210"/>
    <lineage>
        <taxon>Bacteria</taxon>
        <taxon>Pseudomonadati</taxon>
        <taxon>Pseudomonadota</taxon>
        <taxon>Gammaproteobacteria</taxon>
        <taxon>Thiotrichales</taxon>
        <taxon>Thiotrichaceae</taxon>
        <taxon>Thiothrix</taxon>
    </lineage>
</organism>
<keyword evidence="2" id="KW-0697">Rotamase</keyword>
<dbReference type="RefSeq" id="WP_210224391.1">
    <property type="nucleotide sequence ID" value="NZ_CP072801.1"/>
</dbReference>
<evidence type="ECO:0000256" key="2">
    <source>
        <dbReference type="ARBA" id="ARBA00023110"/>
    </source>
</evidence>
<feature type="domain" description="SurA N-terminal" evidence="4">
    <location>
        <begin position="26"/>
        <end position="141"/>
    </location>
</feature>
<dbReference type="PANTHER" id="PTHR47637">
    <property type="entry name" value="CHAPERONE SURA"/>
    <property type="match status" value="1"/>
</dbReference>
<dbReference type="InterPro" id="IPR015391">
    <property type="entry name" value="SurA_N"/>
</dbReference>
<keyword evidence="2" id="KW-0413">Isomerase</keyword>
<evidence type="ECO:0000256" key="1">
    <source>
        <dbReference type="ARBA" id="ARBA00022729"/>
    </source>
</evidence>
<evidence type="ECO:0000259" key="4">
    <source>
        <dbReference type="Pfam" id="PF09312"/>
    </source>
</evidence>
<dbReference type="InterPro" id="IPR050280">
    <property type="entry name" value="OMP_Chaperone_SurA"/>
</dbReference>
<evidence type="ECO:0000256" key="3">
    <source>
        <dbReference type="SAM" id="SignalP"/>
    </source>
</evidence>
<accession>A0ABX7WWK0</accession>
<gene>
    <name evidence="5" type="ORF">J9253_09765</name>
</gene>
<dbReference type="Pfam" id="PF09312">
    <property type="entry name" value="SurA_N"/>
    <property type="match status" value="1"/>
</dbReference>
<evidence type="ECO:0000313" key="6">
    <source>
        <dbReference type="Proteomes" id="UP000672039"/>
    </source>
</evidence>
<dbReference type="PANTHER" id="PTHR47637:SF1">
    <property type="entry name" value="CHAPERONE SURA"/>
    <property type="match status" value="1"/>
</dbReference>
<evidence type="ECO:0000313" key="5">
    <source>
        <dbReference type="EMBL" id="QTR48174.1"/>
    </source>
</evidence>
<name>A0ABX7WWK0_9GAMM</name>
<sequence>MNKPTFALVLALLLQPVWADNGGTALDQIAAVVNSDVIMMSEAQKRAQIMRSSSKAADSLSPQDLLKQAVDSLILENLQIQKAEAAGIQIDDVTLNKTVAGVAAQNKLSLPAFQQALQQEGIDYAEFREQTRRKLMADTLRKREVQSRVKTDDPQAASAQADEQYQAWLQELRNDAYVEYRIPVAPSGLTLQ</sequence>
<dbReference type="EMBL" id="CP072801">
    <property type="protein sequence ID" value="QTR48174.1"/>
    <property type="molecule type" value="Genomic_DNA"/>
</dbReference>
<dbReference type="InterPro" id="IPR027304">
    <property type="entry name" value="Trigger_fact/SurA_dom_sf"/>
</dbReference>
<dbReference type="Proteomes" id="UP000672039">
    <property type="component" value="Chromosome"/>
</dbReference>
<protein>
    <submittedName>
        <fullName evidence="5">SurA N-terminal domain-containing protein</fullName>
    </submittedName>
</protein>
<feature type="chain" id="PRO_5047427652" evidence="3">
    <location>
        <begin position="20"/>
        <end position="192"/>
    </location>
</feature>
<keyword evidence="6" id="KW-1185">Reference proteome</keyword>
<reference evidence="5 6" key="1">
    <citation type="submission" date="2021-04" db="EMBL/GenBank/DDBJ databases">
        <title>Genomics, taxonomy and metabolism of representatives of sulfur bacteria of the genus Thiothrix: Thiothrix fructosivorans QT, Thiothrix unzii A1T and three new species, Thiothrix subterranea sp. nov., Thiothrix litoralis sp. nov. and 'Candidatus Thiothrix anitrata' sp. nov.</title>
        <authorList>
            <person name="Ravin N.V."/>
            <person name="Smolyakov D."/>
            <person name="Rudenko T.S."/>
            <person name="Mardanov A.V."/>
            <person name="Beletsky A.V."/>
            <person name="Markov N.D."/>
            <person name="Fomenkov A.I."/>
            <person name="Roberts R.J."/>
            <person name="Karnachuk O.V."/>
            <person name="Novikov A."/>
            <person name="Grabovich M.Y."/>
        </authorList>
    </citation>
    <scope>NUCLEOTIDE SEQUENCE [LARGE SCALE GENOMIC DNA]</scope>
    <source>
        <strain evidence="5 6">AS</strain>
    </source>
</reference>
<dbReference type="SUPFAM" id="SSF109998">
    <property type="entry name" value="Triger factor/SurA peptide-binding domain-like"/>
    <property type="match status" value="1"/>
</dbReference>
<proteinExistence type="predicted"/>
<dbReference type="Gene3D" id="1.10.4030.10">
    <property type="entry name" value="Porin chaperone SurA, peptide-binding domain"/>
    <property type="match status" value="1"/>
</dbReference>
<keyword evidence="1 3" id="KW-0732">Signal</keyword>
<feature type="signal peptide" evidence="3">
    <location>
        <begin position="1"/>
        <end position="19"/>
    </location>
</feature>